<keyword evidence="5" id="KW-0813">Transport</keyword>
<dbReference type="InterPro" id="IPR005829">
    <property type="entry name" value="Sugar_transporter_CS"/>
</dbReference>
<keyword evidence="6" id="KW-1003">Cell membrane</keyword>
<feature type="region of interest" description="Disordered" evidence="12">
    <location>
        <begin position="1"/>
        <end position="20"/>
    </location>
</feature>
<dbReference type="Ensembl" id="ENSANIT00000014507.1">
    <property type="protein sequence ID" value="ENSANIP00000014022.1"/>
    <property type="gene ID" value="ENSANIG00000009510.1"/>
</dbReference>
<reference evidence="15" key="1">
    <citation type="submission" date="2025-08" db="UniProtKB">
        <authorList>
            <consortium name="Ensembl"/>
        </authorList>
    </citation>
    <scope>IDENTIFICATION</scope>
</reference>
<dbReference type="GO" id="GO:0005886">
    <property type="term" value="C:plasma membrane"/>
    <property type="evidence" value="ECO:0007669"/>
    <property type="project" value="UniProtKB-SubCell"/>
</dbReference>
<evidence type="ECO:0000256" key="9">
    <source>
        <dbReference type="ARBA" id="ARBA00022843"/>
    </source>
</evidence>
<dbReference type="PROSITE" id="PS50850">
    <property type="entry name" value="MFS"/>
    <property type="match status" value="1"/>
</dbReference>
<dbReference type="Proteomes" id="UP000694541">
    <property type="component" value="Unplaced"/>
</dbReference>
<evidence type="ECO:0000256" key="10">
    <source>
        <dbReference type="ARBA" id="ARBA00022989"/>
    </source>
</evidence>
<dbReference type="GO" id="GO:0070837">
    <property type="term" value="P:dehydroascorbic acid transport"/>
    <property type="evidence" value="ECO:0007669"/>
    <property type="project" value="TreeGrafter"/>
</dbReference>
<keyword evidence="11 13" id="KW-0472">Membrane</keyword>
<proteinExistence type="inferred from homology"/>
<comment type="similarity">
    <text evidence="4">Belongs to the major facilitator superfamily. Sugar transporter (TC 2.A.1.1) family. Glucose transporter subfamily.</text>
</comment>
<dbReference type="PANTHER" id="PTHR23503:SF120">
    <property type="entry name" value="SOLUTE CARRIER FAMILY 2, FACILITATED GLUCOSE TRANSPORTER MEMBER 4"/>
    <property type="match status" value="1"/>
</dbReference>
<evidence type="ECO:0000256" key="13">
    <source>
        <dbReference type="SAM" id="Phobius"/>
    </source>
</evidence>
<name>A0A8B9N4N6_9AVES</name>
<evidence type="ECO:0000313" key="16">
    <source>
        <dbReference type="Proteomes" id="UP000694541"/>
    </source>
</evidence>
<dbReference type="InterPro" id="IPR005828">
    <property type="entry name" value="MFS_sugar_transport-like"/>
</dbReference>
<evidence type="ECO:0000259" key="14">
    <source>
        <dbReference type="PROSITE" id="PS50850"/>
    </source>
</evidence>
<dbReference type="Pfam" id="PF00083">
    <property type="entry name" value="Sugar_tr"/>
    <property type="match status" value="1"/>
</dbReference>
<dbReference type="GO" id="GO:0048471">
    <property type="term" value="C:perinuclear region of cytoplasm"/>
    <property type="evidence" value="ECO:0007669"/>
    <property type="project" value="UniProtKB-SubCell"/>
</dbReference>
<dbReference type="SUPFAM" id="SSF103473">
    <property type="entry name" value="MFS general substrate transporter"/>
    <property type="match status" value="1"/>
</dbReference>
<accession>A0A8B9N4N6</accession>
<evidence type="ECO:0000256" key="11">
    <source>
        <dbReference type="ARBA" id="ARBA00023136"/>
    </source>
</evidence>
<evidence type="ECO:0000256" key="6">
    <source>
        <dbReference type="ARBA" id="ARBA00022475"/>
    </source>
</evidence>
<dbReference type="GO" id="GO:0055056">
    <property type="term" value="F:D-glucose transmembrane transporter activity"/>
    <property type="evidence" value="ECO:0007669"/>
    <property type="project" value="TreeGrafter"/>
</dbReference>
<evidence type="ECO:0000313" key="15">
    <source>
        <dbReference type="Ensembl" id="ENSANIP00000014022.1"/>
    </source>
</evidence>
<keyword evidence="7" id="KW-0762">Sugar transport</keyword>
<protein>
    <recommendedName>
        <fullName evidence="14">Major facilitator superfamily (MFS) profile domain-containing protein</fullName>
    </recommendedName>
</protein>
<keyword evidence="10 13" id="KW-1133">Transmembrane helix</keyword>
<evidence type="ECO:0000256" key="1">
    <source>
        <dbReference type="ARBA" id="ARBA00000618"/>
    </source>
</evidence>
<dbReference type="InterPro" id="IPR020846">
    <property type="entry name" value="MFS_dom"/>
</dbReference>
<dbReference type="PANTHER" id="PTHR23503">
    <property type="entry name" value="SOLUTE CARRIER FAMILY 2"/>
    <property type="match status" value="1"/>
</dbReference>
<keyword evidence="8 13" id="KW-0812">Transmembrane</keyword>
<evidence type="ECO:0000256" key="8">
    <source>
        <dbReference type="ARBA" id="ARBA00022692"/>
    </source>
</evidence>
<evidence type="ECO:0000256" key="3">
    <source>
        <dbReference type="ARBA" id="ARBA00004651"/>
    </source>
</evidence>
<dbReference type="InterPro" id="IPR036259">
    <property type="entry name" value="MFS_trans_sf"/>
</dbReference>
<evidence type="ECO:0000256" key="5">
    <source>
        <dbReference type="ARBA" id="ARBA00022448"/>
    </source>
</evidence>
<reference evidence="15" key="2">
    <citation type="submission" date="2025-09" db="UniProtKB">
        <authorList>
            <consortium name="Ensembl"/>
        </authorList>
    </citation>
    <scope>IDENTIFICATION</scope>
</reference>
<evidence type="ECO:0000256" key="7">
    <source>
        <dbReference type="ARBA" id="ARBA00022597"/>
    </source>
</evidence>
<keyword evidence="9" id="KW-0832">Ubl conjugation</keyword>
<feature type="transmembrane region" description="Helical" evidence="13">
    <location>
        <begin position="77"/>
        <end position="97"/>
    </location>
</feature>
<dbReference type="Gene3D" id="1.20.1250.20">
    <property type="entry name" value="MFS general substrate transporter like domains"/>
    <property type="match status" value="1"/>
</dbReference>
<sequence>MPSGFQQIQEEEEAGTPRGGAVTPTLALAVFAATLGSFQFGYNIGVINAPQKVLEGEYNATWRRRWGSVPPPATVSALWALSVAIFSVGGMAAALAVGEMADRLGRKGALLASNGLAVVGGALMGGAKLGPSYILIIIGRFVIGAYSGTAPLKGRRPLPGGPCSVWAWPGGGRGLSDPGGALGGLRGSWGGLSGLGGVLGRIWGPG</sequence>
<dbReference type="InterPro" id="IPR045263">
    <property type="entry name" value="GLUT"/>
</dbReference>
<comment type="subcellular location">
    <subcellularLocation>
        <location evidence="3">Cell membrane</location>
        <topology evidence="3">Multi-pass membrane protein</topology>
    </subcellularLocation>
    <subcellularLocation>
        <location evidence="2">Cytoplasm</location>
        <location evidence="2">Perinuclear region</location>
    </subcellularLocation>
</comment>
<dbReference type="AlphaFoldDB" id="A0A8B9N4N6"/>
<comment type="catalytic activity">
    <reaction evidence="1">
        <text>D-glucose(out) = D-glucose(in)</text>
        <dbReference type="Rhea" id="RHEA:60376"/>
        <dbReference type="ChEBI" id="CHEBI:4167"/>
    </reaction>
</comment>
<organism evidence="15 16">
    <name type="scientific">Accipiter nisus</name>
    <name type="common">Eurasian sparrowhawk</name>
    <dbReference type="NCBI Taxonomy" id="211598"/>
    <lineage>
        <taxon>Eukaryota</taxon>
        <taxon>Metazoa</taxon>
        <taxon>Chordata</taxon>
        <taxon>Craniata</taxon>
        <taxon>Vertebrata</taxon>
        <taxon>Euteleostomi</taxon>
        <taxon>Archelosauria</taxon>
        <taxon>Archosauria</taxon>
        <taxon>Dinosauria</taxon>
        <taxon>Saurischia</taxon>
        <taxon>Theropoda</taxon>
        <taxon>Coelurosauria</taxon>
        <taxon>Aves</taxon>
        <taxon>Neognathae</taxon>
        <taxon>Neoaves</taxon>
        <taxon>Telluraves</taxon>
        <taxon>Accipitrimorphae</taxon>
        <taxon>Accipitriformes</taxon>
        <taxon>Accipitridae</taxon>
        <taxon>Accipitrinae</taxon>
        <taxon>Accipiter</taxon>
    </lineage>
</organism>
<dbReference type="GO" id="GO:0012505">
    <property type="term" value="C:endomembrane system"/>
    <property type="evidence" value="ECO:0007669"/>
    <property type="project" value="TreeGrafter"/>
</dbReference>
<evidence type="ECO:0000256" key="12">
    <source>
        <dbReference type="SAM" id="MobiDB-lite"/>
    </source>
</evidence>
<dbReference type="GO" id="GO:0032869">
    <property type="term" value="P:cellular response to insulin stimulus"/>
    <property type="evidence" value="ECO:0007669"/>
    <property type="project" value="TreeGrafter"/>
</dbReference>
<dbReference type="PROSITE" id="PS00216">
    <property type="entry name" value="SUGAR_TRANSPORT_1"/>
    <property type="match status" value="1"/>
</dbReference>
<feature type="domain" description="Major facilitator superfamily (MFS) profile" evidence="14">
    <location>
        <begin position="29"/>
        <end position="206"/>
    </location>
</feature>
<dbReference type="GO" id="GO:0046323">
    <property type="term" value="P:D-glucose import"/>
    <property type="evidence" value="ECO:0007669"/>
    <property type="project" value="TreeGrafter"/>
</dbReference>
<evidence type="ECO:0000256" key="4">
    <source>
        <dbReference type="ARBA" id="ARBA00007004"/>
    </source>
</evidence>
<keyword evidence="16" id="KW-1185">Reference proteome</keyword>
<evidence type="ECO:0000256" key="2">
    <source>
        <dbReference type="ARBA" id="ARBA00004556"/>
    </source>
</evidence>